<feature type="transmembrane region" description="Helical" evidence="8">
    <location>
        <begin position="133"/>
        <end position="149"/>
    </location>
</feature>
<comment type="caution">
    <text evidence="9">The sequence shown here is derived from an EMBL/GenBank/DDBJ whole genome shotgun (WGS) entry which is preliminary data.</text>
</comment>
<organism evidence="9 10">
    <name type="scientific">Macrococcus bovicus</name>
    <dbReference type="NCBI Taxonomy" id="69968"/>
    <lineage>
        <taxon>Bacteria</taxon>
        <taxon>Bacillati</taxon>
        <taxon>Bacillota</taxon>
        <taxon>Bacilli</taxon>
        <taxon>Bacillales</taxon>
        <taxon>Staphylococcaceae</taxon>
        <taxon>Macrococcus</taxon>
    </lineage>
</organism>
<evidence type="ECO:0000313" key="10">
    <source>
        <dbReference type="Proteomes" id="UP000294843"/>
    </source>
</evidence>
<dbReference type="GO" id="GO:0015129">
    <property type="term" value="F:lactate transmembrane transporter activity"/>
    <property type="evidence" value="ECO:0007669"/>
    <property type="project" value="UniProtKB-UniRule"/>
</dbReference>
<dbReference type="OrthoDB" id="9761056at2"/>
<evidence type="ECO:0000256" key="7">
    <source>
        <dbReference type="ARBA" id="ARBA00023136"/>
    </source>
</evidence>
<dbReference type="GO" id="GO:0005886">
    <property type="term" value="C:plasma membrane"/>
    <property type="evidence" value="ECO:0007669"/>
    <property type="project" value="UniProtKB-SubCell"/>
</dbReference>
<evidence type="ECO:0000256" key="2">
    <source>
        <dbReference type="ARBA" id="ARBA00010100"/>
    </source>
</evidence>
<evidence type="ECO:0000256" key="5">
    <source>
        <dbReference type="ARBA" id="ARBA00022692"/>
    </source>
</evidence>
<feature type="transmembrane region" description="Helical" evidence="8">
    <location>
        <begin position="70"/>
        <end position="89"/>
    </location>
</feature>
<feature type="transmembrane region" description="Helical" evidence="8">
    <location>
        <begin position="197"/>
        <end position="214"/>
    </location>
</feature>
<dbReference type="Proteomes" id="UP000294843">
    <property type="component" value="Unassembled WGS sequence"/>
</dbReference>
<keyword evidence="4 8" id="KW-1003">Cell membrane</keyword>
<feature type="transmembrane region" description="Helical" evidence="8">
    <location>
        <begin position="226"/>
        <end position="246"/>
    </location>
</feature>
<evidence type="ECO:0000256" key="3">
    <source>
        <dbReference type="ARBA" id="ARBA00022448"/>
    </source>
</evidence>
<feature type="transmembrane region" description="Helical" evidence="8">
    <location>
        <begin position="351"/>
        <end position="369"/>
    </location>
</feature>
<feature type="transmembrane region" description="Helical" evidence="8">
    <location>
        <begin position="511"/>
        <end position="529"/>
    </location>
</feature>
<dbReference type="Pfam" id="PF02652">
    <property type="entry name" value="Lactate_perm"/>
    <property type="match status" value="1"/>
</dbReference>
<reference evidence="9 10" key="1">
    <citation type="submission" date="2019-01" db="EMBL/GenBank/DDBJ databases">
        <title>Draft genome sequences of the type strains of six Macrococcus species.</title>
        <authorList>
            <person name="Mazhar S."/>
            <person name="Altermann E."/>
            <person name="Hill C."/>
            <person name="Mcauliffe O."/>
        </authorList>
    </citation>
    <scope>NUCLEOTIDE SEQUENCE [LARGE SCALE GENOMIC DNA]</scope>
    <source>
        <strain evidence="9 10">ATCC 51825</strain>
    </source>
</reference>
<keyword evidence="7 8" id="KW-0472">Membrane</keyword>
<dbReference type="PANTHER" id="PTHR30003">
    <property type="entry name" value="L-LACTATE PERMEASE"/>
    <property type="match status" value="1"/>
</dbReference>
<comment type="similarity">
    <text evidence="2 8">Belongs to the lactate permease family.</text>
</comment>
<evidence type="ECO:0000256" key="6">
    <source>
        <dbReference type="ARBA" id="ARBA00022989"/>
    </source>
</evidence>
<dbReference type="GO" id="GO:0015295">
    <property type="term" value="F:solute:proton symporter activity"/>
    <property type="evidence" value="ECO:0007669"/>
    <property type="project" value="TreeGrafter"/>
</dbReference>
<protein>
    <recommendedName>
        <fullName evidence="8">L-lactate permease</fullName>
    </recommendedName>
</protein>
<comment type="function">
    <text evidence="8">Uptake of L-lactate across the membrane. Can also transport D-lactate and glycolate.</text>
</comment>
<feature type="transmembrane region" description="Helical" evidence="8">
    <location>
        <begin position="381"/>
        <end position="403"/>
    </location>
</feature>
<evidence type="ECO:0000256" key="1">
    <source>
        <dbReference type="ARBA" id="ARBA00004651"/>
    </source>
</evidence>
<dbReference type="PANTHER" id="PTHR30003:SF5">
    <property type="entry name" value="L-LACTATE PERMEASE"/>
    <property type="match status" value="1"/>
</dbReference>
<accession>A0A4R6C083</accession>
<dbReference type="RefSeq" id="WP_133451701.1">
    <property type="nucleotide sequence ID" value="NZ_SCWF01000005.1"/>
</dbReference>
<feature type="transmembrane region" description="Helical" evidence="8">
    <location>
        <begin position="12"/>
        <end position="33"/>
    </location>
</feature>
<proteinExistence type="inferred from homology"/>
<keyword evidence="3 8" id="KW-0813">Transport</keyword>
<comment type="subcellular location">
    <subcellularLocation>
        <location evidence="1 8">Cell membrane</location>
        <topology evidence="1 8">Multi-pass membrane protein</topology>
    </subcellularLocation>
</comment>
<feature type="transmembrane region" description="Helical" evidence="8">
    <location>
        <begin position="156"/>
        <end position="177"/>
    </location>
</feature>
<dbReference type="EMBL" id="SCWF01000005">
    <property type="protein sequence ID" value="TDM14160.1"/>
    <property type="molecule type" value="Genomic_DNA"/>
</dbReference>
<feature type="transmembrane region" description="Helical" evidence="8">
    <location>
        <begin position="40"/>
        <end position="58"/>
    </location>
</feature>
<keyword evidence="10" id="KW-1185">Reference proteome</keyword>
<dbReference type="AlphaFoldDB" id="A0A4R6C083"/>
<keyword evidence="6 8" id="KW-1133">Transmembrane helix</keyword>
<evidence type="ECO:0000256" key="4">
    <source>
        <dbReference type="ARBA" id="ARBA00022475"/>
    </source>
</evidence>
<evidence type="ECO:0000313" key="9">
    <source>
        <dbReference type="EMBL" id="TDM14160.1"/>
    </source>
</evidence>
<keyword evidence="5 8" id="KW-0812">Transmembrane</keyword>
<sequence>MFVHSFDPFGNIGLSAVVAAVPILLFLLCLTLFKMKGINAALLTLTVTLFITLVVFKLPLPVAAGGVSEGLLQGLMPIGYIIIMAVWLYKVTERSGKFQVIQDSIASISNDQRVQLLLIGFCFNAFLEGAAGFGVPIAICAVLLIQLGFKPLQAAMLCLVANAAAGAYGAIGIPVGIVNSLGLADMTAMQVSQMTAYTLPITTFVLPFILVFILDGFKGVKETLPVIIITSVVFTALQTLIIVFQGPELADIIPPLAAMGALAVFCQKWQPAHIFRLSDPTVATARHTKKEVLLAWSPFYFLTAFVLIWSMPAYKALFAPEGALSRTVLQYMVPGTFNAEAQKGVMLKVDFFGATGTAILLAVLFTILLSKQINFKEALDLLLVTIKELWLPVVTICAILAIAKLTTYGGLTVTLGTAIAKTGSVFPVLSPVLGWIGVFMTGSVVNNNTLFASIQSTAGVTIGVNPTLLVAANTAGGVMAKLISPQSIAIATAAVGEVGKESKLLSMTLKYSLSLLVFVCIWTGILSIVL</sequence>
<dbReference type="InterPro" id="IPR003804">
    <property type="entry name" value="Lactate_perm"/>
</dbReference>
<feature type="transmembrane region" description="Helical" evidence="8">
    <location>
        <begin position="292"/>
        <end position="311"/>
    </location>
</feature>
<name>A0A4R6C083_9STAP</name>
<evidence type="ECO:0000256" key="8">
    <source>
        <dbReference type="RuleBase" id="RU365092"/>
    </source>
</evidence>
<feature type="transmembrane region" description="Helical" evidence="8">
    <location>
        <begin position="423"/>
        <end position="445"/>
    </location>
</feature>
<dbReference type="NCBIfam" id="TIGR00795">
    <property type="entry name" value="lctP"/>
    <property type="match status" value="1"/>
</dbReference>
<gene>
    <name evidence="9" type="ORF">ERX55_06200</name>
</gene>